<organism evidence="2 3">
    <name type="scientific">Lupinus albus</name>
    <name type="common">White lupine</name>
    <name type="synonym">Lupinus termis</name>
    <dbReference type="NCBI Taxonomy" id="3870"/>
    <lineage>
        <taxon>Eukaryota</taxon>
        <taxon>Viridiplantae</taxon>
        <taxon>Streptophyta</taxon>
        <taxon>Embryophyta</taxon>
        <taxon>Tracheophyta</taxon>
        <taxon>Spermatophyta</taxon>
        <taxon>Magnoliopsida</taxon>
        <taxon>eudicotyledons</taxon>
        <taxon>Gunneridae</taxon>
        <taxon>Pentapetalae</taxon>
        <taxon>rosids</taxon>
        <taxon>fabids</taxon>
        <taxon>Fabales</taxon>
        <taxon>Fabaceae</taxon>
        <taxon>Papilionoideae</taxon>
        <taxon>50 kb inversion clade</taxon>
        <taxon>genistoids sensu lato</taxon>
        <taxon>core genistoids</taxon>
        <taxon>Genisteae</taxon>
        <taxon>Lupinus</taxon>
    </lineage>
</organism>
<feature type="transmembrane region" description="Helical" evidence="1">
    <location>
        <begin position="65"/>
        <end position="82"/>
    </location>
</feature>
<comment type="caution">
    <text evidence="2">The sequence shown here is derived from an EMBL/GenBank/DDBJ whole genome shotgun (WGS) entry which is preliminary data.</text>
</comment>
<evidence type="ECO:0000313" key="2">
    <source>
        <dbReference type="EMBL" id="KAE9589246.1"/>
    </source>
</evidence>
<keyword evidence="1" id="KW-1133">Transmembrane helix</keyword>
<keyword evidence="1" id="KW-0812">Transmembrane</keyword>
<gene>
    <name evidence="2" type="ORF">Lalb_Chr21g0306991</name>
</gene>
<proteinExistence type="predicted"/>
<sequence length="166" mass="17868">MHMKMYCEFSNFSPCISLHYKLDNDKVPEGKRGSTFGVLAGLGSASFVAGTLAALTFQVLPLSNHVGAVFSMIALVYMRIFLEDSVPAGAAMTQPLLKCEVDSSKITTGTFKKLPSAGDLISMLKCSPTFSQAVVLFFSSLADGGLMASLLVVYHFSKRLLKILSK</sequence>
<keyword evidence="3" id="KW-1185">Reference proteome</keyword>
<dbReference type="OrthoDB" id="1738456at2759"/>
<reference evidence="3" key="1">
    <citation type="journal article" date="2020" name="Nat. Commun.">
        <title>Genome sequence of the cluster root forming white lupin.</title>
        <authorList>
            <person name="Hufnagel B."/>
            <person name="Marques A."/>
            <person name="Soriano A."/>
            <person name="Marques L."/>
            <person name="Divol F."/>
            <person name="Doumas P."/>
            <person name="Sallet E."/>
            <person name="Mancinotti D."/>
            <person name="Carrere S."/>
            <person name="Marande W."/>
            <person name="Arribat S."/>
            <person name="Keller J."/>
            <person name="Huneau C."/>
            <person name="Blein T."/>
            <person name="Aime D."/>
            <person name="Laguerre M."/>
            <person name="Taylor J."/>
            <person name="Schubert V."/>
            <person name="Nelson M."/>
            <person name="Geu-Flores F."/>
            <person name="Crespi M."/>
            <person name="Gallardo-Guerrero K."/>
            <person name="Delaux P.-M."/>
            <person name="Salse J."/>
            <person name="Berges H."/>
            <person name="Guyot R."/>
            <person name="Gouzy J."/>
            <person name="Peret B."/>
        </authorList>
    </citation>
    <scope>NUCLEOTIDE SEQUENCE [LARGE SCALE GENOMIC DNA]</scope>
    <source>
        <strain evidence="3">cv. Amiga</strain>
    </source>
</reference>
<dbReference type="AlphaFoldDB" id="A0A6A4N4K1"/>
<evidence type="ECO:0000256" key="1">
    <source>
        <dbReference type="SAM" id="Phobius"/>
    </source>
</evidence>
<feature type="transmembrane region" description="Helical" evidence="1">
    <location>
        <begin position="36"/>
        <end position="59"/>
    </location>
</feature>
<dbReference type="EMBL" id="WOCE01000021">
    <property type="protein sequence ID" value="KAE9589246.1"/>
    <property type="molecule type" value="Genomic_DNA"/>
</dbReference>
<dbReference type="Proteomes" id="UP000447434">
    <property type="component" value="Chromosome 21"/>
</dbReference>
<accession>A0A6A4N4K1</accession>
<name>A0A6A4N4K1_LUPAL</name>
<keyword evidence="1" id="KW-0472">Membrane</keyword>
<evidence type="ECO:0000313" key="3">
    <source>
        <dbReference type="Proteomes" id="UP000447434"/>
    </source>
</evidence>
<protein>
    <submittedName>
        <fullName evidence="2">Uncharacterized protein</fullName>
    </submittedName>
</protein>
<feature type="transmembrane region" description="Helical" evidence="1">
    <location>
        <begin position="133"/>
        <end position="156"/>
    </location>
</feature>